<evidence type="ECO:0000259" key="2">
    <source>
        <dbReference type="Pfam" id="PF00644"/>
    </source>
</evidence>
<dbReference type="PANTHER" id="PTHR36542:SF2">
    <property type="entry name" value="GIG2-LIKE PROTEIN DRED-RELATED"/>
    <property type="match status" value="1"/>
</dbReference>
<name>A0A8C5MUW1_9ANUR</name>
<sequence>MGDGENTWSEETLPGFHKRCLSSDAPPLDGKLYTMYHGTNLQAAQKIIKHGFIPSQDGMLGRGVYVSRDAEKAACYPLADEDKSNQVIFELRVNVGKVKKIDYQGHPLQKTWHDHGYDTAWVPPGHGMVKKMLEEDCVWDPNRIKVIIIIKAPVNYLARLQNLITCHAPSFGKSQLQSNEEPKEGKFYTMYHGTTLDAAEKVIEQGFQPSLKGMLGKGIYVSRDEEKAARYPLKEDDKCFQVILELKVNVGKVKKIDYQGHPLQMTWHEHGYDTAWVPPGCGMVKSGLEEDCVWDPNRIKVIGVVKAPGNSLVRLQNLLEHRLPASCKTCLQHNKDLTKKNCYIMYHGTTAKDAEGIITYGFQSSPDGILGKGVYISRYESKATQRLQDENPYQVILELSVNVGRVKVIDSQFHPLQKTWYKDFDTAWVSADSGMVQSGLNDCCVRNPTRIKVIGIVKAPETSLDHLQKLIDLRIQGFCKTCLQSKKGRKNQTYSLMYHGATLKNAPNIISYSLHLSREGVFGKGVYVFKHEESATSQPLNLDEDERYQVIFEVRVNLGKIKEIDYEGHPMQTTWYKQYDTAWMPAECDMNESGFDEYCVRDPNRIKVIGIAKAPDPKALLQQLVKNQSIFIY</sequence>
<protein>
    <recommendedName>
        <fullName evidence="2">PARP catalytic domain-containing protein</fullName>
    </recommendedName>
</protein>
<accession>A0A8C5MUW1</accession>
<keyword evidence="4" id="KW-1185">Reference proteome</keyword>
<reference evidence="3" key="1">
    <citation type="submission" date="2025-08" db="UniProtKB">
        <authorList>
            <consortium name="Ensembl"/>
        </authorList>
    </citation>
    <scope>IDENTIFICATION</scope>
</reference>
<dbReference type="GO" id="GO:0005737">
    <property type="term" value="C:cytoplasm"/>
    <property type="evidence" value="ECO:0007669"/>
    <property type="project" value="TreeGrafter"/>
</dbReference>
<dbReference type="PANTHER" id="PTHR36542">
    <property type="entry name" value="GIG2-LIKE PROTEIN DRED-RELATED"/>
    <property type="match status" value="1"/>
</dbReference>
<reference evidence="3" key="2">
    <citation type="submission" date="2025-09" db="UniProtKB">
        <authorList>
            <consortium name="Ensembl"/>
        </authorList>
    </citation>
    <scope>IDENTIFICATION</scope>
</reference>
<dbReference type="InterPro" id="IPR012317">
    <property type="entry name" value="Poly(ADP-ribose)pol_cat_dom"/>
</dbReference>
<feature type="domain" description="PARP catalytic" evidence="2">
    <location>
        <begin position="33"/>
        <end position="110"/>
    </location>
</feature>
<evidence type="ECO:0000256" key="1">
    <source>
        <dbReference type="ARBA" id="ARBA00024347"/>
    </source>
</evidence>
<dbReference type="OrthoDB" id="425894at2759"/>
<dbReference type="SUPFAM" id="SSF56399">
    <property type="entry name" value="ADP-ribosylation"/>
    <property type="match status" value="4"/>
</dbReference>
<proteinExistence type="inferred from homology"/>
<evidence type="ECO:0000313" key="3">
    <source>
        <dbReference type="Ensembl" id="ENSLLEP00000020046.1"/>
    </source>
</evidence>
<comment type="similarity">
    <text evidence="1">Belongs to the ARTD/PARP family.</text>
</comment>
<dbReference type="Gene3D" id="3.90.175.10">
    <property type="entry name" value="Diphtheria Toxin, domain 1"/>
    <property type="match status" value="3"/>
</dbReference>
<organism evidence="3 4">
    <name type="scientific">Leptobrachium leishanense</name>
    <name type="common">Leishan spiny toad</name>
    <dbReference type="NCBI Taxonomy" id="445787"/>
    <lineage>
        <taxon>Eukaryota</taxon>
        <taxon>Metazoa</taxon>
        <taxon>Chordata</taxon>
        <taxon>Craniata</taxon>
        <taxon>Vertebrata</taxon>
        <taxon>Euteleostomi</taxon>
        <taxon>Amphibia</taxon>
        <taxon>Batrachia</taxon>
        <taxon>Anura</taxon>
        <taxon>Pelobatoidea</taxon>
        <taxon>Megophryidae</taxon>
        <taxon>Leptobrachium</taxon>
    </lineage>
</organism>
<dbReference type="Ensembl" id="ENSLLET00000020834.1">
    <property type="protein sequence ID" value="ENSLLEP00000020046.1"/>
    <property type="gene ID" value="ENSLLEG00000012729.1"/>
</dbReference>
<dbReference type="Pfam" id="PF00644">
    <property type="entry name" value="PARP"/>
    <property type="match status" value="2"/>
</dbReference>
<feature type="domain" description="PARP catalytic" evidence="2">
    <location>
        <begin position="184"/>
        <end position="260"/>
    </location>
</feature>
<dbReference type="Proteomes" id="UP000694569">
    <property type="component" value="Unplaced"/>
</dbReference>
<evidence type="ECO:0000313" key="4">
    <source>
        <dbReference type="Proteomes" id="UP000694569"/>
    </source>
</evidence>
<dbReference type="GeneTree" id="ENSGT00940000163496"/>
<dbReference type="AlphaFoldDB" id="A0A8C5MUW1"/>
<dbReference type="Gene3D" id="3.90.228.10">
    <property type="match status" value="1"/>
</dbReference>
<dbReference type="GO" id="GO:0003950">
    <property type="term" value="F:NAD+ poly-ADP-ribosyltransferase activity"/>
    <property type="evidence" value="ECO:0007669"/>
    <property type="project" value="InterPro"/>
</dbReference>